<accession>A0A0L6UFS7</accession>
<dbReference type="VEuPathDB" id="FungiDB:VP01_642g4"/>
<keyword evidence="3" id="KW-1185">Reference proteome</keyword>
<keyword evidence="1" id="KW-0812">Transmembrane</keyword>
<dbReference type="Proteomes" id="UP000037035">
    <property type="component" value="Unassembled WGS sequence"/>
</dbReference>
<comment type="caution">
    <text evidence="2">The sequence shown here is derived from an EMBL/GenBank/DDBJ whole genome shotgun (WGS) entry which is preliminary data.</text>
</comment>
<dbReference type="AlphaFoldDB" id="A0A0L6UFS7"/>
<name>A0A0L6UFS7_9BASI</name>
<sequence>MAFTRNLASILMICISYQAVVVYPRVSNLRQPYGPCQNP</sequence>
<dbReference type="EMBL" id="LAVV01011752">
    <property type="protein sequence ID" value="KNZ47394.1"/>
    <property type="molecule type" value="Genomic_DNA"/>
</dbReference>
<reference evidence="2 3" key="1">
    <citation type="submission" date="2015-08" db="EMBL/GenBank/DDBJ databases">
        <title>Next Generation Sequencing and Analysis of the Genome of Puccinia sorghi L Schw, the Causal Agent of Maize Common Rust.</title>
        <authorList>
            <person name="Rochi L."/>
            <person name="Burguener G."/>
            <person name="Darino M."/>
            <person name="Turjanski A."/>
            <person name="Kreff E."/>
            <person name="Dieguez M.J."/>
            <person name="Sacco F."/>
        </authorList>
    </citation>
    <scope>NUCLEOTIDE SEQUENCE [LARGE SCALE GENOMIC DNA]</scope>
    <source>
        <strain evidence="2 3">RO10H11247</strain>
    </source>
</reference>
<evidence type="ECO:0000313" key="3">
    <source>
        <dbReference type="Proteomes" id="UP000037035"/>
    </source>
</evidence>
<evidence type="ECO:0000256" key="1">
    <source>
        <dbReference type="SAM" id="Phobius"/>
    </source>
</evidence>
<organism evidence="2 3">
    <name type="scientific">Puccinia sorghi</name>
    <dbReference type="NCBI Taxonomy" id="27349"/>
    <lineage>
        <taxon>Eukaryota</taxon>
        <taxon>Fungi</taxon>
        <taxon>Dikarya</taxon>
        <taxon>Basidiomycota</taxon>
        <taxon>Pucciniomycotina</taxon>
        <taxon>Pucciniomycetes</taxon>
        <taxon>Pucciniales</taxon>
        <taxon>Pucciniaceae</taxon>
        <taxon>Puccinia</taxon>
    </lineage>
</organism>
<feature type="transmembrane region" description="Helical" evidence="1">
    <location>
        <begin position="6"/>
        <end position="23"/>
    </location>
</feature>
<keyword evidence="1" id="KW-1133">Transmembrane helix</keyword>
<keyword evidence="1" id="KW-0472">Membrane</keyword>
<proteinExistence type="predicted"/>
<evidence type="ECO:0000313" key="2">
    <source>
        <dbReference type="EMBL" id="KNZ47394.1"/>
    </source>
</evidence>
<protein>
    <submittedName>
        <fullName evidence="2">Putative signal peptide protein</fullName>
    </submittedName>
</protein>
<gene>
    <name evidence="2" type="ORF">VP01_642g4</name>
</gene>